<dbReference type="SUPFAM" id="SSF48208">
    <property type="entry name" value="Six-hairpin glycosidases"/>
    <property type="match status" value="1"/>
</dbReference>
<dbReference type="STRING" id="479434.Sthe_1136"/>
<dbReference type="RefSeq" id="WP_012871619.1">
    <property type="nucleotide sequence ID" value="NC_013523.1"/>
</dbReference>
<proteinExistence type="predicted"/>
<organism evidence="1 2">
    <name type="scientific">Sphaerobacter thermophilus (strain ATCC 49802 / DSM 20745 / KCCM 41009 / NCIMB 13125 / S 6022)</name>
    <dbReference type="NCBI Taxonomy" id="479434"/>
    <lineage>
        <taxon>Bacteria</taxon>
        <taxon>Pseudomonadati</taxon>
        <taxon>Thermomicrobiota</taxon>
        <taxon>Thermomicrobia</taxon>
        <taxon>Sphaerobacterales</taxon>
        <taxon>Sphaerobacterineae</taxon>
        <taxon>Sphaerobacteraceae</taxon>
        <taxon>Sphaerobacter</taxon>
    </lineage>
</organism>
<dbReference type="AlphaFoldDB" id="D1C2V5"/>
<dbReference type="KEGG" id="sti:Sthe_1136"/>
<protein>
    <submittedName>
        <fullName evidence="1">Uncharacterized protein</fullName>
    </submittedName>
</protein>
<reference evidence="1 2" key="2">
    <citation type="journal article" date="2010" name="Stand. Genomic Sci.">
        <title>Complete genome sequence of Desulfohalobium retbaense type strain (HR(100)).</title>
        <authorList>
            <person name="Spring S."/>
            <person name="Nolan M."/>
            <person name="Lapidus A."/>
            <person name="Glavina Del Rio T."/>
            <person name="Copeland A."/>
            <person name="Tice H."/>
            <person name="Cheng J.F."/>
            <person name="Lucas S."/>
            <person name="Land M."/>
            <person name="Chen F."/>
            <person name="Bruce D."/>
            <person name="Goodwin L."/>
            <person name="Pitluck S."/>
            <person name="Ivanova N."/>
            <person name="Mavromatis K."/>
            <person name="Mikhailova N."/>
            <person name="Pati A."/>
            <person name="Chen A."/>
            <person name="Palaniappan K."/>
            <person name="Hauser L."/>
            <person name="Chang Y.J."/>
            <person name="Jeffries C.D."/>
            <person name="Munk C."/>
            <person name="Kiss H."/>
            <person name="Chain P."/>
            <person name="Han C."/>
            <person name="Brettin T."/>
            <person name="Detter J.C."/>
            <person name="Schuler E."/>
            <person name="Goker M."/>
            <person name="Rohde M."/>
            <person name="Bristow J."/>
            <person name="Eisen J.A."/>
            <person name="Markowitz V."/>
            <person name="Hugenholtz P."/>
            <person name="Kyrpides N.C."/>
            <person name="Klenk H.P."/>
        </authorList>
    </citation>
    <scope>NUCLEOTIDE SEQUENCE [LARGE SCALE GENOMIC DNA]</scope>
    <source>
        <strain evidence="2">ATCC 49802 / DSM 20745 / S 6022</strain>
    </source>
</reference>
<dbReference type="HOGENOM" id="CLU_725415_0_0_0"/>
<dbReference type="Gene3D" id="1.50.10.20">
    <property type="match status" value="1"/>
</dbReference>
<keyword evidence="2" id="KW-1185">Reference proteome</keyword>
<evidence type="ECO:0000313" key="1">
    <source>
        <dbReference type="EMBL" id="ACZ38572.1"/>
    </source>
</evidence>
<reference evidence="2" key="1">
    <citation type="submission" date="2009-11" db="EMBL/GenBank/DDBJ databases">
        <title>The complete chromosome 1 of Sphaerobacter thermophilus DSM 20745.</title>
        <authorList>
            <person name="Lucas S."/>
            <person name="Copeland A."/>
            <person name="Lapidus A."/>
            <person name="Glavina del Rio T."/>
            <person name="Dalin E."/>
            <person name="Tice H."/>
            <person name="Bruce D."/>
            <person name="Goodwin L."/>
            <person name="Pitluck S."/>
            <person name="Kyrpides N."/>
            <person name="Mavromatis K."/>
            <person name="Ivanova N."/>
            <person name="Mikhailova N."/>
            <person name="LaButti K.M."/>
            <person name="Clum A."/>
            <person name="Sun H.I."/>
            <person name="Brettin T."/>
            <person name="Detter J.C."/>
            <person name="Han C."/>
            <person name="Larimer F."/>
            <person name="Land M."/>
            <person name="Hauser L."/>
            <person name="Markowitz V."/>
            <person name="Cheng J.F."/>
            <person name="Hugenholtz P."/>
            <person name="Woyke T."/>
            <person name="Wu D."/>
            <person name="Steenblock K."/>
            <person name="Schneider S."/>
            <person name="Pukall R."/>
            <person name="Goeker M."/>
            <person name="Klenk H.P."/>
            <person name="Eisen J.A."/>
        </authorList>
    </citation>
    <scope>NUCLEOTIDE SEQUENCE [LARGE SCALE GENOMIC DNA]</scope>
    <source>
        <strain evidence="2">ATCC 49802 / DSM 20745 / S 6022</strain>
    </source>
</reference>
<dbReference type="InterPro" id="IPR008928">
    <property type="entry name" value="6-hairpin_glycosidase_sf"/>
</dbReference>
<accession>D1C2V5</accession>
<dbReference type="InParanoid" id="D1C2V5"/>
<sequence length="381" mass="43504">MDHYAVAADKLYRYLVTHHGDGGALVGPDPGIRFNYRVGRFIKGYLGFVPWNDQLYYLQGQAYWILANWVLHERTGDKSHAQMAVDCADQILARQRPDGAWDYPNPEWAGRVATVEGTWASIGLIETYRRTGKQHLLDGALRWHSYLHREIGFQRIGDEVAVNYFARRKDARVPNNSTLYLYLLGALWATTEDRRYLDETPGLVTFLERAQLSTGELPYSVDGVAGTRGRTHFQCYQYNAFECLDLIQYHTLTGDDRVLPIIRQVLRFLSAGIRPDGHAAYACNSVQRRVSYHTGPLAAAFTEAQRVGIYEYTDLARRAYAYLVSLQRPDGGFIHSQRDYGVLRDVRSYPRYLAMILYHLLIAEALTEDTTGKEAAYDTVR</sequence>
<dbReference type="EMBL" id="CP001823">
    <property type="protein sequence ID" value="ACZ38572.1"/>
    <property type="molecule type" value="Genomic_DNA"/>
</dbReference>
<dbReference type="SUPFAM" id="SSF48239">
    <property type="entry name" value="Terpenoid cyclases/Protein prenyltransferases"/>
    <property type="match status" value="1"/>
</dbReference>
<dbReference type="Proteomes" id="UP000002027">
    <property type="component" value="Chromosome 1"/>
</dbReference>
<gene>
    <name evidence="1" type="ordered locus">Sthe_1136</name>
</gene>
<dbReference type="InterPro" id="IPR008930">
    <property type="entry name" value="Terpenoid_cyclase/PrenylTrfase"/>
</dbReference>
<name>D1C2V5_SPHTD</name>
<evidence type="ECO:0000313" key="2">
    <source>
        <dbReference type="Proteomes" id="UP000002027"/>
    </source>
</evidence>
<dbReference type="GO" id="GO:0005975">
    <property type="term" value="P:carbohydrate metabolic process"/>
    <property type="evidence" value="ECO:0007669"/>
    <property type="project" value="InterPro"/>
</dbReference>